<dbReference type="RefSeq" id="WP_186863406.1">
    <property type="nucleotide sequence ID" value="NZ_JACOGC010000004.1"/>
</dbReference>
<evidence type="ECO:0000313" key="3">
    <source>
        <dbReference type="Proteomes" id="UP000613113"/>
    </source>
</evidence>
<name>A0ABR6YPP0_9BURK</name>
<reference evidence="2 3" key="1">
    <citation type="submission" date="2020-08" db="EMBL/GenBank/DDBJ databases">
        <title>Novel species isolated from subtropical streams in China.</title>
        <authorList>
            <person name="Lu H."/>
        </authorList>
    </citation>
    <scope>NUCLEOTIDE SEQUENCE [LARGE SCALE GENOMIC DNA]</scope>
    <source>
        <strain evidence="2 3">FT31W</strain>
    </source>
</reference>
<feature type="signal peptide" evidence="1">
    <location>
        <begin position="1"/>
        <end position="28"/>
    </location>
</feature>
<proteinExistence type="predicted"/>
<dbReference type="EMBL" id="JACOGC010000004">
    <property type="protein sequence ID" value="MBC3885862.1"/>
    <property type="molecule type" value="Genomic_DNA"/>
</dbReference>
<protein>
    <submittedName>
        <fullName evidence="2">ABC transporter substrate-binding protein</fullName>
    </submittedName>
</protein>
<dbReference type="PANTHER" id="PTHR38834:SF3">
    <property type="entry name" value="SOLUTE-BINDING PROTEIN FAMILY 3_N-TERMINAL DOMAIN-CONTAINING PROTEIN"/>
    <property type="match status" value="1"/>
</dbReference>
<evidence type="ECO:0000256" key="1">
    <source>
        <dbReference type="SAM" id="SignalP"/>
    </source>
</evidence>
<keyword evidence="3" id="KW-1185">Reference proteome</keyword>
<dbReference type="SUPFAM" id="SSF53850">
    <property type="entry name" value="Periplasmic binding protein-like II"/>
    <property type="match status" value="1"/>
</dbReference>
<organism evidence="2 3">
    <name type="scientific">Undibacterium griseum</name>
    <dbReference type="NCBI Taxonomy" id="2762295"/>
    <lineage>
        <taxon>Bacteria</taxon>
        <taxon>Pseudomonadati</taxon>
        <taxon>Pseudomonadota</taxon>
        <taxon>Betaproteobacteria</taxon>
        <taxon>Burkholderiales</taxon>
        <taxon>Oxalobacteraceae</taxon>
        <taxon>Undibacterium</taxon>
    </lineage>
</organism>
<comment type="caution">
    <text evidence="2">The sequence shown here is derived from an EMBL/GenBank/DDBJ whole genome shotgun (WGS) entry which is preliminary data.</text>
</comment>
<keyword evidence="1" id="KW-0732">Signal</keyword>
<feature type="chain" id="PRO_5045360740" evidence="1">
    <location>
        <begin position="29"/>
        <end position="256"/>
    </location>
</feature>
<evidence type="ECO:0000313" key="2">
    <source>
        <dbReference type="EMBL" id="MBC3885862.1"/>
    </source>
</evidence>
<sequence length="256" mass="29090">MSKIVVRWLLPGIWLALATLALVMPALAADEPGGALWKDVRVVTEDLAPLAYLDPRDHTLKGSTAVQVQAAMKRLRMTSSIEVLPWARALKTVQDFPDVFIFNLSRTAGRENAFKWVYRTASKRVGVFALRSRSDIRITAQADLKKYRIVVLNQNIVHLTLLERGFVQTGNPDFYPMSYEKNILPFLLAGRADAWIRTYLNEHDLDEQMRALGEDPQRIVKVADLDDIRVDLYLATSLQTSDEKVLRFREAMLAVH</sequence>
<gene>
    <name evidence="2" type="ORF">H8K27_12025</name>
</gene>
<accession>A0ABR6YPP0</accession>
<dbReference type="Proteomes" id="UP000613113">
    <property type="component" value="Unassembled WGS sequence"/>
</dbReference>
<dbReference type="Gene3D" id="3.40.190.10">
    <property type="entry name" value="Periplasmic binding protein-like II"/>
    <property type="match status" value="2"/>
</dbReference>
<dbReference type="PANTHER" id="PTHR38834">
    <property type="entry name" value="PERIPLASMIC SUBSTRATE BINDING PROTEIN FAMILY 3"/>
    <property type="match status" value="1"/>
</dbReference>